<evidence type="ECO:0000313" key="3">
    <source>
        <dbReference type="EMBL" id="RDI99925.1"/>
    </source>
</evidence>
<dbReference type="InterPro" id="IPR023393">
    <property type="entry name" value="START-like_dom_sf"/>
</dbReference>
<evidence type="ECO:0000259" key="2">
    <source>
        <dbReference type="Pfam" id="PF08327"/>
    </source>
</evidence>
<dbReference type="AlphaFoldDB" id="A0A370KB98"/>
<proteinExistence type="inferred from homology"/>
<dbReference type="Proteomes" id="UP000254711">
    <property type="component" value="Unassembled WGS sequence"/>
</dbReference>
<keyword evidence="4" id="KW-1185">Reference proteome</keyword>
<dbReference type="InterPro" id="IPR013538">
    <property type="entry name" value="ASHA1/2-like_C"/>
</dbReference>
<evidence type="ECO:0000313" key="4">
    <source>
        <dbReference type="Proteomes" id="UP000254711"/>
    </source>
</evidence>
<dbReference type="SUPFAM" id="SSF55961">
    <property type="entry name" value="Bet v1-like"/>
    <property type="match status" value="1"/>
</dbReference>
<dbReference type="OrthoDB" id="9805228at2"/>
<reference evidence="3 4" key="1">
    <citation type="submission" date="2018-07" db="EMBL/GenBank/DDBJ databases">
        <title>Dyella solisilvae sp. nov., isolated from the pine and broad-leaved mixed forest soil.</title>
        <authorList>
            <person name="Gao Z."/>
            <person name="Qiu L."/>
        </authorList>
    </citation>
    <scope>NUCLEOTIDE SEQUENCE [LARGE SCALE GENOMIC DNA]</scope>
    <source>
        <strain evidence="3 4">DHG54</strain>
    </source>
</reference>
<feature type="domain" description="Activator of Hsp90 ATPase homologue 1/2-like C-terminal" evidence="2">
    <location>
        <begin position="17"/>
        <end position="142"/>
    </location>
</feature>
<gene>
    <name evidence="3" type="ORF">DVT68_03610</name>
</gene>
<dbReference type="RefSeq" id="WP_114823658.1">
    <property type="nucleotide sequence ID" value="NZ_QQSY01000001.1"/>
</dbReference>
<sequence length="143" mass="16224">MTQAVLRSLRVTHRFTASAEREFDAWLDPATAGRWLFATDTGEMVHVGIDARVGGRFCFTDRRDGVDVDHVGEYLEIERPHRLVFTFAVPRYSTAHTRVSIDITPWGAGCELVLTHEEVLPEWAEATQRGWGDILGRLDESLR</sequence>
<dbReference type="Pfam" id="PF08327">
    <property type="entry name" value="AHSA1"/>
    <property type="match status" value="1"/>
</dbReference>
<dbReference type="EMBL" id="QQSY01000001">
    <property type="protein sequence ID" value="RDI99925.1"/>
    <property type="molecule type" value="Genomic_DNA"/>
</dbReference>
<protein>
    <submittedName>
        <fullName evidence="3">SRPBCC domain-containing protein</fullName>
    </submittedName>
</protein>
<accession>A0A370KB98</accession>
<dbReference type="Gene3D" id="3.30.530.20">
    <property type="match status" value="1"/>
</dbReference>
<evidence type="ECO:0000256" key="1">
    <source>
        <dbReference type="ARBA" id="ARBA00006817"/>
    </source>
</evidence>
<dbReference type="CDD" id="cd07814">
    <property type="entry name" value="SRPBCC_CalC_Aha1-like"/>
    <property type="match status" value="1"/>
</dbReference>
<organism evidence="3 4">
    <name type="scientific">Dyella solisilvae</name>
    <dbReference type="NCBI Taxonomy" id="1920168"/>
    <lineage>
        <taxon>Bacteria</taxon>
        <taxon>Pseudomonadati</taxon>
        <taxon>Pseudomonadota</taxon>
        <taxon>Gammaproteobacteria</taxon>
        <taxon>Lysobacterales</taxon>
        <taxon>Rhodanobacteraceae</taxon>
        <taxon>Dyella</taxon>
    </lineage>
</organism>
<comment type="similarity">
    <text evidence="1">Belongs to the AHA1 family.</text>
</comment>
<comment type="caution">
    <text evidence="3">The sequence shown here is derived from an EMBL/GenBank/DDBJ whole genome shotgun (WGS) entry which is preliminary data.</text>
</comment>
<name>A0A370KB98_9GAMM</name>